<reference evidence="2" key="1">
    <citation type="journal article" date="2013" name="Environ. Microbiol.">
        <title>Microbiota from the distal guts of lean and obese adolescents exhibit partial functional redundancy besides clear differences in community structure.</title>
        <authorList>
            <person name="Ferrer M."/>
            <person name="Ruiz A."/>
            <person name="Lanza F."/>
            <person name="Haange S.B."/>
            <person name="Oberbach A."/>
            <person name="Till H."/>
            <person name="Bargiela R."/>
            <person name="Campoy C."/>
            <person name="Segura M.T."/>
            <person name="Richter M."/>
            <person name="von Bergen M."/>
            <person name="Seifert J."/>
            <person name="Suarez A."/>
        </authorList>
    </citation>
    <scope>NUCLEOTIDE SEQUENCE</scope>
</reference>
<dbReference type="PANTHER" id="PTHR46889">
    <property type="entry name" value="TRANSPOSASE INSF FOR INSERTION SEQUENCE IS3B-RELATED"/>
    <property type="match status" value="1"/>
</dbReference>
<gene>
    <name evidence="2" type="ORF">OBE_03593</name>
</gene>
<evidence type="ECO:0000313" key="2">
    <source>
        <dbReference type="EMBL" id="EKC71041.1"/>
    </source>
</evidence>
<dbReference type="Pfam" id="PF13276">
    <property type="entry name" value="HTH_21"/>
    <property type="match status" value="1"/>
</dbReference>
<dbReference type="PANTHER" id="PTHR46889:SF5">
    <property type="entry name" value="INTEGRASE PROTEIN"/>
    <property type="match status" value="1"/>
</dbReference>
<feature type="non-terminal residue" evidence="2">
    <location>
        <position position="180"/>
    </location>
</feature>
<feature type="domain" description="HTH-like" evidence="1">
    <location>
        <begin position="29"/>
        <end position="83"/>
    </location>
</feature>
<accession>K1UHS6</accession>
<name>K1UHS6_9ZZZZ</name>
<dbReference type="AlphaFoldDB" id="K1UHS6"/>
<dbReference type="EMBL" id="AJWZ01002409">
    <property type="protein sequence ID" value="EKC71041.1"/>
    <property type="molecule type" value="Genomic_DNA"/>
</dbReference>
<dbReference type="InterPro" id="IPR025948">
    <property type="entry name" value="HTH-like_dom"/>
</dbReference>
<proteinExistence type="predicted"/>
<comment type="caution">
    <text evidence="2">The sequence shown here is derived from an EMBL/GenBank/DDBJ whole genome shotgun (WGS) entry which is preliminary data.</text>
</comment>
<sequence length="180" mass="20786">MCRIAGVTRSGYYAWLDAAPARQSREKTDQRDFANILEAYRFRGRPKGARGIHMRLLHTGIRMNLKKIRRLMGKYGLKCPVRKENPYRQMARQLRTSNVAPNLVQRNFHGFGPRKILLTDITYLFYKGGKCYLSTILDAMTREILAYRLSPSLEVSFVLETVDALVRDYGSQLDNTTIVH</sequence>
<dbReference type="InterPro" id="IPR050900">
    <property type="entry name" value="Transposase_IS3/IS150/IS904"/>
</dbReference>
<dbReference type="InterPro" id="IPR012337">
    <property type="entry name" value="RNaseH-like_sf"/>
</dbReference>
<organism evidence="2">
    <name type="scientific">human gut metagenome</name>
    <dbReference type="NCBI Taxonomy" id="408170"/>
    <lineage>
        <taxon>unclassified sequences</taxon>
        <taxon>metagenomes</taxon>
        <taxon>organismal metagenomes</taxon>
    </lineage>
</organism>
<dbReference type="SUPFAM" id="SSF53098">
    <property type="entry name" value="Ribonuclease H-like"/>
    <property type="match status" value="1"/>
</dbReference>
<protein>
    <submittedName>
        <fullName evidence="2">Integrase catalytic region</fullName>
    </submittedName>
</protein>
<evidence type="ECO:0000259" key="1">
    <source>
        <dbReference type="Pfam" id="PF13276"/>
    </source>
</evidence>